<gene>
    <name evidence="1" type="ORF">LTR36_008002</name>
</gene>
<evidence type="ECO:0000313" key="1">
    <source>
        <dbReference type="EMBL" id="KAK4541401.1"/>
    </source>
</evidence>
<evidence type="ECO:0000313" key="2">
    <source>
        <dbReference type="Proteomes" id="UP001324427"/>
    </source>
</evidence>
<sequence length="184" mass="20629">MPRIVSHHLWQRAGSAFIDGIPADARFPKDNSPAGPASNYTFYLKELPPDLLVCAPLTLLAYKWQCWLERTFPGRPRGNQNAIKQAGEKEEIAFSDDEQLEEEIMRKLIAKGKVRRSSISWCNTLMKWFIDNTFGVLFFASATRVLSDALKLHLSSNTWSGLRSVSRVALYQAGIAFAAVGCVH</sequence>
<accession>A0AAV9J8T6</accession>
<proteinExistence type="predicted"/>
<dbReference type="Proteomes" id="UP001324427">
    <property type="component" value="Unassembled WGS sequence"/>
</dbReference>
<organism evidence="1 2">
    <name type="scientific">Oleoguttula mirabilis</name>
    <dbReference type="NCBI Taxonomy" id="1507867"/>
    <lineage>
        <taxon>Eukaryota</taxon>
        <taxon>Fungi</taxon>
        <taxon>Dikarya</taxon>
        <taxon>Ascomycota</taxon>
        <taxon>Pezizomycotina</taxon>
        <taxon>Dothideomycetes</taxon>
        <taxon>Dothideomycetidae</taxon>
        <taxon>Mycosphaerellales</taxon>
        <taxon>Teratosphaeriaceae</taxon>
        <taxon>Oleoguttula</taxon>
    </lineage>
</organism>
<dbReference type="EMBL" id="JAVFHQ010000053">
    <property type="protein sequence ID" value="KAK4541401.1"/>
    <property type="molecule type" value="Genomic_DNA"/>
</dbReference>
<dbReference type="AlphaFoldDB" id="A0AAV9J8T6"/>
<keyword evidence="2" id="KW-1185">Reference proteome</keyword>
<comment type="caution">
    <text evidence="1">The sequence shown here is derived from an EMBL/GenBank/DDBJ whole genome shotgun (WGS) entry which is preliminary data.</text>
</comment>
<reference evidence="1 2" key="1">
    <citation type="submission" date="2021-11" db="EMBL/GenBank/DDBJ databases">
        <title>Black yeast isolated from Biological Soil Crust.</title>
        <authorList>
            <person name="Kurbessoian T."/>
        </authorList>
    </citation>
    <scope>NUCLEOTIDE SEQUENCE [LARGE SCALE GENOMIC DNA]</scope>
    <source>
        <strain evidence="1 2">CCFEE 5522</strain>
    </source>
</reference>
<name>A0AAV9J8T6_9PEZI</name>
<protein>
    <submittedName>
        <fullName evidence="1">Uncharacterized protein</fullName>
    </submittedName>
</protein>